<dbReference type="InterPro" id="IPR029004">
    <property type="entry name" value="Ribosomal_eL28/Mak16"/>
</dbReference>
<protein>
    <recommendedName>
        <fullName evidence="5">Ribosomal eL28/Mak16 domain-containing protein</fullName>
    </recommendedName>
</protein>
<evidence type="ECO:0000259" key="5">
    <source>
        <dbReference type="Pfam" id="PF01778"/>
    </source>
</evidence>
<feature type="region of interest" description="Disordered" evidence="4">
    <location>
        <begin position="77"/>
        <end position="96"/>
    </location>
</feature>
<evidence type="ECO:0000256" key="4">
    <source>
        <dbReference type="SAM" id="MobiDB-lite"/>
    </source>
</evidence>
<sequence length="159" mass="17070">MPHHSSQVSSDLIWEIVGAQNAFLVKRAQSGGVRFSRDPMNLVNKHSRKHAGFVNEKAVGIQAAEGDKGGVTLVTKKQKHTQKPGAAAHKTTFGGNKTTRKTYKAIVSSTAKSGYRPDLRAPAVARASAIRFSQRPKKDTPEAKVRGAKAKKAAAAKDE</sequence>
<dbReference type="AlphaFoldDB" id="A0A8H7WEF7"/>
<keyword evidence="3" id="KW-0687">Ribonucleoprotein</keyword>
<organism evidence="6 7">
    <name type="scientific">Cadophora malorum</name>
    <dbReference type="NCBI Taxonomy" id="108018"/>
    <lineage>
        <taxon>Eukaryota</taxon>
        <taxon>Fungi</taxon>
        <taxon>Dikarya</taxon>
        <taxon>Ascomycota</taxon>
        <taxon>Pezizomycotina</taxon>
        <taxon>Leotiomycetes</taxon>
        <taxon>Helotiales</taxon>
        <taxon>Ploettnerulaceae</taxon>
        <taxon>Cadophora</taxon>
    </lineage>
</organism>
<dbReference type="GO" id="GO:0003735">
    <property type="term" value="F:structural constituent of ribosome"/>
    <property type="evidence" value="ECO:0007669"/>
    <property type="project" value="InterPro"/>
</dbReference>
<keyword evidence="2" id="KW-0689">Ribosomal protein</keyword>
<name>A0A8H7WEF7_9HELO</name>
<dbReference type="GO" id="GO:1990904">
    <property type="term" value="C:ribonucleoprotein complex"/>
    <property type="evidence" value="ECO:0007669"/>
    <property type="project" value="UniProtKB-KW"/>
</dbReference>
<evidence type="ECO:0000256" key="2">
    <source>
        <dbReference type="ARBA" id="ARBA00022980"/>
    </source>
</evidence>
<dbReference type="InterPro" id="IPR002672">
    <property type="entry name" value="Ribosomal_eL28"/>
</dbReference>
<dbReference type="GO" id="GO:0006412">
    <property type="term" value="P:translation"/>
    <property type="evidence" value="ECO:0007669"/>
    <property type="project" value="InterPro"/>
</dbReference>
<dbReference type="OrthoDB" id="338850at2759"/>
<evidence type="ECO:0000256" key="1">
    <source>
        <dbReference type="ARBA" id="ARBA00007926"/>
    </source>
</evidence>
<dbReference type="PANTHER" id="PTHR10544">
    <property type="entry name" value="60S RIBOSOMAL PROTEIN L28"/>
    <property type="match status" value="1"/>
</dbReference>
<accession>A0A8H7WEF7</accession>
<dbReference type="GO" id="GO:0005840">
    <property type="term" value="C:ribosome"/>
    <property type="evidence" value="ECO:0007669"/>
    <property type="project" value="UniProtKB-KW"/>
</dbReference>
<comment type="similarity">
    <text evidence="1">Belongs to the eukaryotic ribosomal protein eL28 family.</text>
</comment>
<feature type="compositionally biased region" description="Basic residues" evidence="4">
    <location>
        <begin position="146"/>
        <end position="159"/>
    </location>
</feature>
<dbReference type="EMBL" id="JAFJYH010000036">
    <property type="protein sequence ID" value="KAG4423304.1"/>
    <property type="molecule type" value="Genomic_DNA"/>
</dbReference>
<evidence type="ECO:0000313" key="6">
    <source>
        <dbReference type="EMBL" id="KAG4423304.1"/>
    </source>
</evidence>
<keyword evidence="7" id="KW-1185">Reference proteome</keyword>
<feature type="domain" description="Ribosomal eL28/Mak16" evidence="5">
    <location>
        <begin position="12"/>
        <end position="131"/>
    </location>
</feature>
<dbReference type="Pfam" id="PF01778">
    <property type="entry name" value="Ribosomal_L28e"/>
    <property type="match status" value="1"/>
</dbReference>
<gene>
    <name evidence="6" type="ORF">IFR04_003538</name>
</gene>
<evidence type="ECO:0000256" key="3">
    <source>
        <dbReference type="ARBA" id="ARBA00023274"/>
    </source>
</evidence>
<feature type="region of interest" description="Disordered" evidence="4">
    <location>
        <begin position="127"/>
        <end position="159"/>
    </location>
</feature>
<feature type="compositionally biased region" description="Basic and acidic residues" evidence="4">
    <location>
        <begin position="136"/>
        <end position="145"/>
    </location>
</feature>
<evidence type="ECO:0000313" key="7">
    <source>
        <dbReference type="Proteomes" id="UP000664132"/>
    </source>
</evidence>
<dbReference type="Gene3D" id="3.30.390.110">
    <property type="match status" value="1"/>
</dbReference>
<dbReference type="Proteomes" id="UP000664132">
    <property type="component" value="Unassembled WGS sequence"/>
</dbReference>
<reference evidence="6" key="1">
    <citation type="submission" date="2021-02" db="EMBL/GenBank/DDBJ databases">
        <title>Genome sequence Cadophora malorum strain M34.</title>
        <authorList>
            <person name="Stefanovic E."/>
            <person name="Vu D."/>
            <person name="Scully C."/>
            <person name="Dijksterhuis J."/>
            <person name="Roader J."/>
            <person name="Houbraken J."/>
        </authorList>
    </citation>
    <scope>NUCLEOTIDE SEQUENCE</scope>
    <source>
        <strain evidence="6">M34</strain>
    </source>
</reference>
<dbReference type="FunFam" id="3.30.390.110:FF:000002">
    <property type="entry name" value="60S ribosomal protein L28"/>
    <property type="match status" value="1"/>
</dbReference>
<proteinExistence type="inferred from homology"/>
<comment type="caution">
    <text evidence="6">The sequence shown here is derived from an EMBL/GenBank/DDBJ whole genome shotgun (WGS) entry which is preliminary data.</text>
</comment>